<evidence type="ECO:0000313" key="4">
    <source>
        <dbReference type="EMBL" id="MBN4068510.1"/>
    </source>
</evidence>
<dbReference type="Gene3D" id="3.30.420.10">
    <property type="entry name" value="Ribonuclease H-like superfamily/Ribonuclease H"/>
    <property type="match status" value="1"/>
</dbReference>
<dbReference type="InterPro" id="IPR036397">
    <property type="entry name" value="RNaseH_sf"/>
</dbReference>
<keyword evidence="5" id="KW-1185">Reference proteome</keyword>
<dbReference type="PANTHER" id="PTHR35004">
    <property type="entry name" value="TRANSPOSASE RV3428C-RELATED"/>
    <property type="match status" value="1"/>
</dbReference>
<dbReference type="PROSITE" id="PS50994">
    <property type="entry name" value="INTEGRASE"/>
    <property type="match status" value="1"/>
</dbReference>
<reference evidence="4 5" key="1">
    <citation type="submission" date="2021-02" db="EMBL/GenBank/DDBJ databases">
        <title>Activity-based single-cell genomes from oceanic crustal fluid captures similar information to metagenomic and metatranscriptomic surveys with orders of magnitude less sampling.</title>
        <authorList>
            <person name="D'Angelo T.S."/>
            <person name="Orcutt B.N."/>
        </authorList>
    </citation>
    <scope>NUCLEOTIDE SEQUENCE [LARGE SCALE GENOMIC DNA]</scope>
    <source>
        <strain evidence="4">AH-315-G02</strain>
    </source>
</reference>
<dbReference type="EMBL" id="JAFITO010000020">
    <property type="protein sequence ID" value="MBN4068510.1"/>
    <property type="molecule type" value="Genomic_DNA"/>
</dbReference>
<evidence type="ECO:0000313" key="5">
    <source>
        <dbReference type="Proteomes" id="UP000717534"/>
    </source>
</evidence>
<dbReference type="Pfam" id="PF22483">
    <property type="entry name" value="Mu-transpos_C_2"/>
    <property type="match status" value="1"/>
</dbReference>
<accession>A0ABS3ATS7</accession>
<dbReference type="PANTHER" id="PTHR35004:SF7">
    <property type="entry name" value="INTEGRASE PROTEIN"/>
    <property type="match status" value="1"/>
</dbReference>
<feature type="domain" description="Integrase catalytic" evidence="3">
    <location>
        <begin position="126"/>
        <end position="317"/>
    </location>
</feature>
<organism evidence="4 5">
    <name type="scientific">Desulfotalea psychrophila</name>
    <dbReference type="NCBI Taxonomy" id="84980"/>
    <lineage>
        <taxon>Bacteria</taxon>
        <taxon>Pseudomonadati</taxon>
        <taxon>Thermodesulfobacteriota</taxon>
        <taxon>Desulfobulbia</taxon>
        <taxon>Desulfobulbales</taxon>
        <taxon>Desulfocapsaceae</taxon>
        <taxon>Desulfotalea</taxon>
    </lineage>
</organism>
<dbReference type="Proteomes" id="UP000717534">
    <property type="component" value="Unassembled WGS sequence"/>
</dbReference>
<comment type="caution">
    <text evidence="4">The sequence shown here is derived from an EMBL/GenBank/DDBJ whole genome shotgun (WGS) entry which is preliminary data.</text>
</comment>
<gene>
    <name evidence="4" type="primary">istA</name>
    <name evidence="4" type="ORF">JYU06_03195</name>
</gene>
<dbReference type="InterPro" id="IPR054353">
    <property type="entry name" value="IstA-like_C"/>
</dbReference>
<protein>
    <submittedName>
        <fullName evidence="4">IS21 family transposase</fullName>
    </submittedName>
</protein>
<dbReference type="NCBIfam" id="NF033546">
    <property type="entry name" value="transpos_IS21"/>
    <property type="match status" value="1"/>
</dbReference>
<name>A0ABS3ATS7_9BACT</name>
<dbReference type="InterPro" id="IPR012337">
    <property type="entry name" value="RNaseH-like_sf"/>
</dbReference>
<dbReference type="SUPFAM" id="SSF53098">
    <property type="entry name" value="Ribonuclease H-like"/>
    <property type="match status" value="1"/>
</dbReference>
<evidence type="ECO:0000259" key="3">
    <source>
        <dbReference type="PROSITE" id="PS50994"/>
    </source>
</evidence>
<dbReference type="InterPro" id="IPR001584">
    <property type="entry name" value="Integrase_cat-core"/>
</dbReference>
<feature type="region of interest" description="Disordered" evidence="2">
    <location>
        <begin position="18"/>
        <end position="49"/>
    </location>
</feature>
<evidence type="ECO:0000256" key="1">
    <source>
        <dbReference type="ARBA" id="ARBA00009277"/>
    </source>
</evidence>
<evidence type="ECO:0000256" key="2">
    <source>
        <dbReference type="SAM" id="MobiDB-lite"/>
    </source>
</evidence>
<proteinExistence type="inferred from homology"/>
<comment type="similarity">
    <text evidence="1">Belongs to the transposase IS21/IS408/IS1162 family.</text>
</comment>
<sequence>MSGKPINSEQVKVYMEARAKNTTQKKASARSGISERSGRRIDNGELQPAGRGKRYWRTRKDPFRNVWDNEIVPLLEKESELTPVTLFEQLQKDYPGEYPDSKLRTFQRKVRKWKALYGADREVMFRQHQVIGRMGISDFTKLKQFDIRISGVIFHHLLYHFRLAFSGWCSVKVVHGGESFSAFAQGLQDALQRLGGSPHEHRSDSLSAAFKNLKKEAEEDATSRYHELCKHYGMEASRNNRGKGHENGSIESPHGHLKKRIHQALLLRGSNDFETVAAYEEFLSKIVATINRNKKDKVEEERRYLQPLPLHRTVDYTEKVVRVSTSSTIRVNGVLYTVPSRLIGESLRVHIYDNRLDIYLGSTFTETLKRLFGRSDGRRVRQVNYCHVIASLERKPQAFRYSQLRDDLLPNATYKAVWDLVDRDQEARKACRTMVGILALAHKGDCEERLGEYLLTILSSGKPFPGLYELQQRFAPRQSVIPSVTTEQHSTEEYDQLLSMADYSREVH</sequence>